<organism evidence="4">
    <name type="scientific">Culex pipiens</name>
    <name type="common">House mosquito</name>
    <dbReference type="NCBI Taxonomy" id="7175"/>
    <lineage>
        <taxon>Eukaryota</taxon>
        <taxon>Metazoa</taxon>
        <taxon>Ecdysozoa</taxon>
        <taxon>Arthropoda</taxon>
        <taxon>Hexapoda</taxon>
        <taxon>Insecta</taxon>
        <taxon>Pterygota</taxon>
        <taxon>Neoptera</taxon>
        <taxon>Endopterygota</taxon>
        <taxon>Diptera</taxon>
        <taxon>Nematocera</taxon>
        <taxon>Culicoidea</taxon>
        <taxon>Culicidae</taxon>
        <taxon>Culicinae</taxon>
        <taxon>Culicini</taxon>
        <taxon>Culex</taxon>
        <taxon>Culex</taxon>
    </lineage>
</organism>
<dbReference type="EMBL" id="HBUE01210421">
    <property type="protein sequence ID" value="CAG6534257.1"/>
    <property type="molecule type" value="Transcribed_RNA"/>
</dbReference>
<proteinExistence type="predicted"/>
<evidence type="ECO:0000256" key="2">
    <source>
        <dbReference type="ARBA" id="ARBA00023043"/>
    </source>
</evidence>
<protein>
    <submittedName>
        <fullName evidence="4">Protein phosphatase 1 regulatory subunit 16A</fullName>
    </submittedName>
</protein>
<accession>A0A8D8KBZ0</accession>
<dbReference type="PROSITE" id="PS50088">
    <property type="entry name" value="ANK_REPEAT"/>
    <property type="match status" value="2"/>
</dbReference>
<dbReference type="PROSITE" id="PS50297">
    <property type="entry name" value="ANK_REP_REGION"/>
    <property type="match status" value="1"/>
</dbReference>
<evidence type="ECO:0000313" key="4">
    <source>
        <dbReference type="EMBL" id="CAG6586158.1"/>
    </source>
</evidence>
<dbReference type="Pfam" id="PF12796">
    <property type="entry name" value="Ank_2"/>
    <property type="match status" value="1"/>
</dbReference>
<dbReference type="InterPro" id="IPR036770">
    <property type="entry name" value="Ankyrin_rpt-contain_sf"/>
</dbReference>
<dbReference type="Gene3D" id="1.25.40.20">
    <property type="entry name" value="Ankyrin repeat-containing domain"/>
    <property type="match status" value="1"/>
</dbReference>
<reference evidence="4" key="1">
    <citation type="submission" date="2021-05" db="EMBL/GenBank/DDBJ databases">
        <authorList>
            <person name="Alioto T."/>
            <person name="Alioto T."/>
            <person name="Gomez Garrido J."/>
        </authorList>
    </citation>
    <scope>NUCLEOTIDE SEQUENCE</scope>
</reference>
<keyword evidence="1" id="KW-0677">Repeat</keyword>
<evidence type="ECO:0000256" key="3">
    <source>
        <dbReference type="PROSITE-ProRule" id="PRU00023"/>
    </source>
</evidence>
<name>A0A8D8KBZ0_CULPI</name>
<dbReference type="EMBL" id="HBUE01316826">
    <property type="protein sequence ID" value="CAG6586158.1"/>
    <property type="molecule type" value="Transcribed_RNA"/>
</dbReference>
<feature type="repeat" description="ANK" evidence="3">
    <location>
        <begin position="12"/>
        <end position="39"/>
    </location>
</feature>
<dbReference type="InterPro" id="IPR002110">
    <property type="entry name" value="Ankyrin_rpt"/>
</dbReference>
<keyword evidence="2 3" id="KW-0040">ANK repeat</keyword>
<feature type="repeat" description="ANK" evidence="3">
    <location>
        <begin position="42"/>
        <end position="74"/>
    </location>
</feature>
<dbReference type="SMART" id="SM00248">
    <property type="entry name" value="ANK"/>
    <property type="match status" value="2"/>
</dbReference>
<dbReference type="PANTHER" id="PTHR24171">
    <property type="entry name" value="ANKYRIN REPEAT DOMAIN-CONTAINING PROTEIN 39-RELATED"/>
    <property type="match status" value="1"/>
</dbReference>
<sequence>MSYDKHVQNFQLMAAVKAGVLQTVEELINAGADVNFVDKFDKNETPLHVAVTASNARLAELLLAKGANTEARNIDNEKPMDLCSRLEETKKQEIEAVFNSHFVIKTYNKRPGTAAVEQYYRTKLLAMVLFRLLHDDQIESFYLEKNNLGEVGAFDDVVLRTCSQGRSRVYFLQAKHRDSTDRVNFSDLVQQTNGYFHLSKYFDSYLKIRYMFEQTSERAIFQGKYEETELTMIIFTPAIINYHNEVQCEIINSKDIFYSKMSGKIIKIKCTSDLLEPFIKISKEWHSKADLLNKFSKPQLPSHNDHANLVKDFFEKVRIHAEQATEAELAGIVQRDIRDKNYESEDMIFAKFHSSIENWWMQSGQVPFATKSCQLFNLAVNEVKLDKIQSVSFDKVGKYLLKFNVDSALYSKWDSSLSKMENNNIFFLNIFSSTPKLSCLKLIQYLELKVFDFKFVVIEQIEAKHIIDTRVSSSA</sequence>
<dbReference type="AlphaFoldDB" id="A0A8D8KBZ0"/>
<dbReference type="SUPFAM" id="SSF48403">
    <property type="entry name" value="Ankyrin repeat"/>
    <property type="match status" value="1"/>
</dbReference>
<evidence type="ECO:0000256" key="1">
    <source>
        <dbReference type="ARBA" id="ARBA00022737"/>
    </source>
</evidence>